<evidence type="ECO:0000313" key="1">
    <source>
        <dbReference type="EMBL" id="CCO44273.1"/>
    </source>
</evidence>
<dbReference type="Proteomes" id="UP000018211">
    <property type="component" value="Unassembled WGS sequence"/>
</dbReference>
<organism evidence="1 2">
    <name type="scientific">Vibrio nigripulchritudo SOn1</name>
    <dbReference type="NCBI Taxonomy" id="1238450"/>
    <lineage>
        <taxon>Bacteria</taxon>
        <taxon>Pseudomonadati</taxon>
        <taxon>Pseudomonadota</taxon>
        <taxon>Gammaproteobacteria</taxon>
        <taxon>Vibrionales</taxon>
        <taxon>Vibrionaceae</taxon>
        <taxon>Vibrio</taxon>
    </lineage>
</organism>
<sequence length="46" mass="5356">MIFWQKNKADSVCSAKFLLLEKKGEFSCSHKQGDYLESKHSIIHRS</sequence>
<gene>
    <name evidence="1" type="ORF">VIBNISOn1_1070045</name>
</gene>
<proteinExistence type="predicted"/>
<dbReference type="AlphaFoldDB" id="A0AAV2VHX8"/>
<accession>A0AAV2VHX8</accession>
<protein>
    <submittedName>
        <fullName evidence="1">Uncharacterized protein</fullName>
    </submittedName>
</protein>
<dbReference type="EMBL" id="CAOF01000010">
    <property type="protein sequence ID" value="CCO44273.1"/>
    <property type="molecule type" value="Genomic_DNA"/>
</dbReference>
<comment type="caution">
    <text evidence="1">The sequence shown here is derived from an EMBL/GenBank/DDBJ whole genome shotgun (WGS) entry which is preliminary data.</text>
</comment>
<name>A0AAV2VHX8_9VIBR</name>
<evidence type="ECO:0000313" key="2">
    <source>
        <dbReference type="Proteomes" id="UP000018211"/>
    </source>
</evidence>
<reference evidence="1 2" key="1">
    <citation type="journal article" date="2013" name="ISME J.">
        <title>Comparative genomics of pathogenic lineages of Vibrio nigripulchritudo identifies virulence-associated traits.</title>
        <authorList>
            <person name="Goudenege D."/>
            <person name="Labreuche Y."/>
            <person name="Krin E."/>
            <person name="Ansquer D."/>
            <person name="Mangenot S."/>
            <person name="Calteau A."/>
            <person name="Medigue C."/>
            <person name="Mazel D."/>
            <person name="Polz M.F."/>
            <person name="Le Roux F."/>
        </authorList>
    </citation>
    <scope>NUCLEOTIDE SEQUENCE [LARGE SCALE GENOMIC DNA]</scope>
    <source>
        <strain evidence="1 2">SOn1</strain>
    </source>
</reference>